<name>A0A4U8URS9_STECR</name>
<keyword evidence="7" id="KW-1185">Reference proteome</keyword>
<feature type="domain" description="Peptidase C83" evidence="5">
    <location>
        <begin position="3"/>
        <end position="224"/>
    </location>
</feature>
<evidence type="ECO:0000259" key="5">
    <source>
        <dbReference type="PROSITE" id="PS51443"/>
    </source>
</evidence>
<evidence type="ECO:0000313" key="6">
    <source>
        <dbReference type="EMBL" id="TMS35245.1"/>
    </source>
</evidence>
<dbReference type="InterPro" id="IPR007719">
    <property type="entry name" value="PCS_N"/>
</dbReference>
<organism evidence="6 7">
    <name type="scientific">Steinernema carpocapsae</name>
    <name type="common">Entomopathogenic nematode</name>
    <dbReference type="NCBI Taxonomy" id="34508"/>
    <lineage>
        <taxon>Eukaryota</taxon>
        <taxon>Metazoa</taxon>
        <taxon>Ecdysozoa</taxon>
        <taxon>Nematoda</taxon>
        <taxon>Chromadorea</taxon>
        <taxon>Rhabditida</taxon>
        <taxon>Tylenchina</taxon>
        <taxon>Panagrolaimomorpha</taxon>
        <taxon>Strongyloidoidea</taxon>
        <taxon>Steinernematidae</taxon>
        <taxon>Steinernema</taxon>
    </lineage>
</organism>
<dbReference type="Proteomes" id="UP000298663">
    <property type="component" value="Chromosome X"/>
</dbReference>
<dbReference type="GO" id="GO:0016756">
    <property type="term" value="F:glutathione gamma-glutamylcysteinyltransferase activity"/>
    <property type="evidence" value="ECO:0007669"/>
    <property type="project" value="UniProtKB-EC"/>
</dbReference>
<dbReference type="PANTHER" id="PTHR33447:SF2">
    <property type="entry name" value="GLUTATHIONE GAMMA-GLUTAMYLCYSTEINYLTRANSFERASE"/>
    <property type="match status" value="1"/>
</dbReference>
<proteinExistence type="predicted"/>
<dbReference type="SUPFAM" id="SSF54001">
    <property type="entry name" value="Cysteine proteinases"/>
    <property type="match status" value="1"/>
</dbReference>
<evidence type="ECO:0000256" key="1">
    <source>
        <dbReference type="ARBA" id="ARBA00012468"/>
    </source>
</evidence>
<reference evidence="6 7" key="2">
    <citation type="journal article" date="2019" name="G3 (Bethesda)">
        <title>Hybrid Assembly of the Genome of the Entomopathogenic Nematode Steinernema carpocapsae Identifies the X-Chromosome.</title>
        <authorList>
            <person name="Serra L."/>
            <person name="Macchietto M."/>
            <person name="Macias-Munoz A."/>
            <person name="McGill C.J."/>
            <person name="Rodriguez I.M."/>
            <person name="Rodriguez B."/>
            <person name="Murad R."/>
            <person name="Mortazavi A."/>
        </authorList>
    </citation>
    <scope>NUCLEOTIDE SEQUENCE [LARGE SCALE GENOMIC DNA]</scope>
    <source>
        <strain evidence="6 7">ALL</strain>
    </source>
</reference>
<evidence type="ECO:0000256" key="3">
    <source>
        <dbReference type="ARBA" id="ARBA00022679"/>
    </source>
</evidence>
<dbReference type="GO" id="GO:0098849">
    <property type="term" value="P:cellular detoxification of cadmium ion"/>
    <property type="evidence" value="ECO:0007669"/>
    <property type="project" value="TreeGrafter"/>
</dbReference>
<dbReference type="EMBL" id="CM016762">
    <property type="protein sequence ID" value="TMS35245.1"/>
    <property type="molecule type" value="Genomic_DNA"/>
</dbReference>
<evidence type="ECO:0000256" key="4">
    <source>
        <dbReference type="ARBA" id="ARBA00022723"/>
    </source>
</evidence>
<accession>A0A4U8URS9</accession>
<dbReference type="InterPro" id="IPR040409">
    <property type="entry name" value="PCS-like"/>
</dbReference>
<protein>
    <recommendedName>
        <fullName evidence="1">glutathione gamma-glutamylcysteinyltransferase</fullName>
        <ecNumber evidence="1">2.3.2.15</ecNumber>
    </recommendedName>
</protein>
<dbReference type="PANTHER" id="PTHR33447">
    <property type="entry name" value="GLUTATHIONE GAMMA-GLUTAMYLCYSTEINYLTRANSFERASE"/>
    <property type="match status" value="1"/>
</dbReference>
<dbReference type="EMBL" id="AZBU02000001">
    <property type="protein sequence ID" value="TMS35245.1"/>
    <property type="molecule type" value="Genomic_DNA"/>
</dbReference>
<sequence length="381" mass="42969">MNSKTTNFYRRELPESCIDFSSEEGRSLFSRSLNSGHANIYFKLAAQFRTQDEPAYCGLSTLVMVLNALEVDPGRVWKAPWRFYHESMLDCCLPLEVIKKTGITVDQFACLARCNRLQTTTNYASDTEASRKQFREDLLVSVTSEDFVMVVSYDRSVFGQTGTGHFSPVAAFDPETDRALIMDVARFKYPPHWVSMSLIHRAMLSKDPATEKARGFFTLKLRSDTRPKVVFELSSKIIEESRKEFNEAVRRWEAYLLSEGPASLENICGVFKREFAVFGGGCCSQKSPCCSGNGMGKAMKNCCEEISEAVGNTRLNGVMEGQWLTVMLMAWPLKEGASADKISLLRMAVNDDIQAFDRDSRNEIEMLNCQLNTIMRDCCSV</sequence>
<dbReference type="GO" id="GO:0046872">
    <property type="term" value="F:metal ion binding"/>
    <property type="evidence" value="ECO:0007669"/>
    <property type="project" value="UniProtKB-KW"/>
</dbReference>
<dbReference type="Pfam" id="PF05023">
    <property type="entry name" value="Phytochelatin"/>
    <property type="match status" value="1"/>
</dbReference>
<keyword evidence="3" id="KW-0808">Transferase</keyword>
<keyword evidence="4" id="KW-0479">Metal-binding</keyword>
<reference evidence="6 7" key="1">
    <citation type="journal article" date="2015" name="Genome Biol.">
        <title>Comparative genomics of Steinernema reveals deeply conserved gene regulatory networks.</title>
        <authorList>
            <person name="Dillman A.R."/>
            <person name="Macchietto M."/>
            <person name="Porter C.F."/>
            <person name="Rogers A."/>
            <person name="Williams B."/>
            <person name="Antoshechkin I."/>
            <person name="Lee M.M."/>
            <person name="Goodwin Z."/>
            <person name="Lu X."/>
            <person name="Lewis E.E."/>
            <person name="Goodrich-Blair H."/>
            <person name="Stock S.P."/>
            <person name="Adams B.J."/>
            <person name="Sternberg P.W."/>
            <person name="Mortazavi A."/>
        </authorList>
    </citation>
    <scope>NUCLEOTIDE SEQUENCE [LARGE SCALE GENOMIC DNA]</scope>
    <source>
        <strain evidence="6 7">ALL</strain>
    </source>
</reference>
<keyword evidence="2" id="KW-0104">Cadmium</keyword>
<dbReference type="GO" id="GO:0046938">
    <property type="term" value="P:phytochelatin biosynthetic process"/>
    <property type="evidence" value="ECO:0007669"/>
    <property type="project" value="InterPro"/>
</dbReference>
<evidence type="ECO:0000256" key="2">
    <source>
        <dbReference type="ARBA" id="ARBA00022539"/>
    </source>
</evidence>
<dbReference type="EC" id="2.3.2.15" evidence="1"/>
<dbReference type="FunFam" id="3.90.70.30:FF:000001">
    <property type="entry name" value="Glutathione gamma-glutamylcysteinyltransferase 1"/>
    <property type="match status" value="1"/>
</dbReference>
<dbReference type="AlphaFoldDB" id="A0A4U8URS9"/>
<gene>
    <name evidence="6" type="ORF">L596_002689</name>
</gene>
<comment type="caution">
    <text evidence="6">The sequence shown here is derived from an EMBL/GenBank/DDBJ whole genome shotgun (WGS) entry which is preliminary data.</text>
</comment>
<dbReference type="OrthoDB" id="448954at2759"/>
<dbReference type="PROSITE" id="PS51443">
    <property type="entry name" value="PCS"/>
    <property type="match status" value="1"/>
</dbReference>
<evidence type="ECO:0000313" key="7">
    <source>
        <dbReference type="Proteomes" id="UP000298663"/>
    </source>
</evidence>
<dbReference type="InterPro" id="IPR038156">
    <property type="entry name" value="PCS_N_sf"/>
</dbReference>
<dbReference type="InterPro" id="IPR038765">
    <property type="entry name" value="Papain-like_cys_pep_sf"/>
</dbReference>
<dbReference type="GO" id="GO:0010273">
    <property type="term" value="P:detoxification of copper ion"/>
    <property type="evidence" value="ECO:0007669"/>
    <property type="project" value="TreeGrafter"/>
</dbReference>
<dbReference type="Gene3D" id="3.90.70.30">
    <property type="entry name" value="Phytochelatin synthase, N-terminal domain"/>
    <property type="match status" value="1"/>
</dbReference>